<evidence type="ECO:0000256" key="1">
    <source>
        <dbReference type="SAM" id="MobiDB-lite"/>
    </source>
</evidence>
<proteinExistence type="predicted"/>
<reference evidence="3" key="1">
    <citation type="submission" date="2015-03" db="EMBL/GenBank/DDBJ databases">
        <title>A transcriptome of Araucaria cunninghamii, an australian fine timber species.</title>
        <authorList>
            <person name="Jing Yi C.J.Y."/>
            <person name="Yin San L.Y.S."/>
            <person name="Abdul Karim S.S."/>
            <person name="Wan Azmi N.N."/>
            <person name="Hercus R.R."/>
            <person name="Croft L.L."/>
        </authorList>
    </citation>
    <scope>NUCLEOTIDE SEQUENCE</scope>
    <source>
        <strain evidence="3">MI0301</strain>
        <tissue evidence="3">Leaf</tissue>
    </source>
</reference>
<dbReference type="PANTHER" id="PTHR33373">
    <property type="entry name" value="OS07G0479600 PROTEIN"/>
    <property type="match status" value="1"/>
</dbReference>
<feature type="region of interest" description="Disordered" evidence="1">
    <location>
        <begin position="69"/>
        <end position="102"/>
    </location>
</feature>
<dbReference type="AlphaFoldDB" id="A0A0D6R262"/>
<protein>
    <recommendedName>
        <fullName evidence="2">Gag1-like clamp domain-containing protein</fullName>
    </recommendedName>
</protein>
<feature type="domain" description="Gag1-like clamp" evidence="2">
    <location>
        <begin position="138"/>
        <end position="178"/>
    </location>
</feature>
<accession>A0A0D6R262</accession>
<organism evidence="3">
    <name type="scientific">Araucaria cunninghamii</name>
    <name type="common">Hoop pine</name>
    <name type="synonym">Moreton Bay pine</name>
    <dbReference type="NCBI Taxonomy" id="56994"/>
    <lineage>
        <taxon>Eukaryota</taxon>
        <taxon>Viridiplantae</taxon>
        <taxon>Streptophyta</taxon>
        <taxon>Embryophyta</taxon>
        <taxon>Tracheophyta</taxon>
        <taxon>Spermatophyta</taxon>
        <taxon>Pinopsida</taxon>
        <taxon>Pinidae</taxon>
        <taxon>Conifers II</taxon>
        <taxon>Araucariales</taxon>
        <taxon>Araucariaceae</taxon>
        <taxon>Araucaria</taxon>
    </lineage>
</organism>
<dbReference type="InterPro" id="IPR025124">
    <property type="entry name" value="Gag1-like_clamp"/>
</dbReference>
<feature type="compositionally biased region" description="Polar residues" evidence="1">
    <location>
        <begin position="84"/>
        <end position="102"/>
    </location>
</feature>
<dbReference type="EMBL" id="GCKF01036104">
    <property type="protein sequence ID" value="JAG96801.1"/>
    <property type="molecule type" value="Transcribed_RNA"/>
</dbReference>
<evidence type="ECO:0000313" key="3">
    <source>
        <dbReference type="EMBL" id="JAG96801.1"/>
    </source>
</evidence>
<name>A0A0D6R262_ARACU</name>
<dbReference type="Pfam" id="PF13259">
    <property type="entry name" value="clamp_Gag1-like"/>
    <property type="match status" value="2"/>
</dbReference>
<feature type="domain" description="Gag1-like clamp" evidence="2">
    <location>
        <begin position="68"/>
        <end position="132"/>
    </location>
</feature>
<sequence>MVIFVGEYCKEFRFLSIAWCACMGGCVGGCAKPPPSIAVERPSRRHSSRRGASGLFLLKKDWWSSSPEDMDNNVHNSHPIRNPSIGSTSQTEETQTPNSNADNSTFVNHALIMWNERRREWVGNRMQNRPQVPREPVISWNTTYDDLLTTNQPFPQPIPLSEMIDFLVDVWHEEGLYD</sequence>
<evidence type="ECO:0000259" key="2">
    <source>
        <dbReference type="Pfam" id="PF13259"/>
    </source>
</evidence>
<dbReference type="PANTHER" id="PTHR33373:SF34">
    <property type="entry name" value="DUF4050 DOMAIN-CONTAINING PROTEIN"/>
    <property type="match status" value="1"/>
</dbReference>